<comment type="caution">
    <text evidence="1">The sequence shown here is derived from an EMBL/GenBank/DDBJ whole genome shotgun (WGS) entry which is preliminary data.</text>
</comment>
<evidence type="ECO:0000313" key="2">
    <source>
        <dbReference type="Proteomes" id="UP000736335"/>
    </source>
</evidence>
<proteinExistence type="predicted"/>
<reference evidence="1" key="1">
    <citation type="journal article" date="2020" name="Nat. Commun.">
        <title>Large-scale genome sequencing of mycorrhizal fungi provides insights into the early evolution of symbiotic traits.</title>
        <authorList>
            <person name="Miyauchi S."/>
            <person name="Kiss E."/>
            <person name="Kuo A."/>
            <person name="Drula E."/>
            <person name="Kohler A."/>
            <person name="Sanchez-Garcia M."/>
            <person name="Morin E."/>
            <person name="Andreopoulos B."/>
            <person name="Barry K.W."/>
            <person name="Bonito G."/>
            <person name="Buee M."/>
            <person name="Carver A."/>
            <person name="Chen C."/>
            <person name="Cichocki N."/>
            <person name="Clum A."/>
            <person name="Culley D."/>
            <person name="Crous P.W."/>
            <person name="Fauchery L."/>
            <person name="Girlanda M."/>
            <person name="Hayes R.D."/>
            <person name="Keri Z."/>
            <person name="LaButti K."/>
            <person name="Lipzen A."/>
            <person name="Lombard V."/>
            <person name="Magnuson J."/>
            <person name="Maillard F."/>
            <person name="Murat C."/>
            <person name="Nolan M."/>
            <person name="Ohm R.A."/>
            <person name="Pangilinan J."/>
            <person name="Pereira M.F."/>
            <person name="Perotto S."/>
            <person name="Peter M."/>
            <person name="Pfister S."/>
            <person name="Riley R."/>
            <person name="Sitrit Y."/>
            <person name="Stielow J.B."/>
            <person name="Szollosi G."/>
            <person name="Zifcakova L."/>
            <person name="Stursova M."/>
            <person name="Spatafora J.W."/>
            <person name="Tedersoo L."/>
            <person name="Vaario L.M."/>
            <person name="Yamada A."/>
            <person name="Yan M."/>
            <person name="Wang P."/>
            <person name="Xu J."/>
            <person name="Bruns T."/>
            <person name="Baldrian P."/>
            <person name="Vilgalys R."/>
            <person name="Dunand C."/>
            <person name="Henrissat B."/>
            <person name="Grigoriev I.V."/>
            <person name="Hibbett D."/>
            <person name="Nagy L.G."/>
            <person name="Martin F.M."/>
        </authorList>
    </citation>
    <scope>NUCLEOTIDE SEQUENCE</scope>
    <source>
        <strain evidence="1">UH-Tt-Lm1</strain>
    </source>
</reference>
<dbReference type="EMBL" id="WIUZ02000001">
    <property type="protein sequence ID" value="KAF9793091.1"/>
    <property type="molecule type" value="Genomic_DNA"/>
</dbReference>
<protein>
    <submittedName>
        <fullName evidence="1">Uncharacterized protein</fullName>
    </submittedName>
</protein>
<sequence>MSLSMPRRREPFSRAPGEIKGRPYLCVNTTKCSRIAVVSIGACSSGIGLAEHRSCCSVSFKTVAPNLGDDGAFAKHSQITPLCTQPRGSATPFPNSWGTRGAVLPLTAGHFGNLSLMGRTTSVRPQVAQHLLLRGVTTTATALDIESKTLVIYYFPNVGAKWKAKFLLGIWKNLDTIRESTRTVPVTEVNMPVPSTLAPTTSVVGSIGYQTWR</sequence>
<gene>
    <name evidence="1" type="ORF">BJ322DRAFT_1016693</name>
</gene>
<dbReference type="Proteomes" id="UP000736335">
    <property type="component" value="Unassembled WGS sequence"/>
</dbReference>
<accession>A0A9P6HWZ2</accession>
<keyword evidence="2" id="KW-1185">Reference proteome</keyword>
<organism evidence="1 2">
    <name type="scientific">Thelephora terrestris</name>
    <dbReference type="NCBI Taxonomy" id="56493"/>
    <lineage>
        <taxon>Eukaryota</taxon>
        <taxon>Fungi</taxon>
        <taxon>Dikarya</taxon>
        <taxon>Basidiomycota</taxon>
        <taxon>Agaricomycotina</taxon>
        <taxon>Agaricomycetes</taxon>
        <taxon>Thelephorales</taxon>
        <taxon>Thelephoraceae</taxon>
        <taxon>Thelephora</taxon>
    </lineage>
</organism>
<dbReference type="AlphaFoldDB" id="A0A9P6HWZ2"/>
<reference evidence="1" key="2">
    <citation type="submission" date="2020-11" db="EMBL/GenBank/DDBJ databases">
        <authorList>
            <consortium name="DOE Joint Genome Institute"/>
            <person name="Kuo A."/>
            <person name="Miyauchi S."/>
            <person name="Kiss E."/>
            <person name="Drula E."/>
            <person name="Kohler A."/>
            <person name="Sanchez-Garcia M."/>
            <person name="Andreopoulos B."/>
            <person name="Barry K.W."/>
            <person name="Bonito G."/>
            <person name="Buee M."/>
            <person name="Carver A."/>
            <person name="Chen C."/>
            <person name="Cichocki N."/>
            <person name="Clum A."/>
            <person name="Culley D."/>
            <person name="Crous P.W."/>
            <person name="Fauchery L."/>
            <person name="Girlanda M."/>
            <person name="Hayes R."/>
            <person name="Keri Z."/>
            <person name="Labutti K."/>
            <person name="Lipzen A."/>
            <person name="Lombard V."/>
            <person name="Magnuson J."/>
            <person name="Maillard F."/>
            <person name="Morin E."/>
            <person name="Murat C."/>
            <person name="Nolan M."/>
            <person name="Ohm R."/>
            <person name="Pangilinan J."/>
            <person name="Pereira M."/>
            <person name="Perotto S."/>
            <person name="Peter M."/>
            <person name="Riley R."/>
            <person name="Sitrit Y."/>
            <person name="Stielow B."/>
            <person name="Szollosi G."/>
            <person name="Zifcakova L."/>
            <person name="Stursova M."/>
            <person name="Spatafora J.W."/>
            <person name="Tedersoo L."/>
            <person name="Vaario L.-M."/>
            <person name="Yamada A."/>
            <person name="Yan M."/>
            <person name="Wang P."/>
            <person name="Xu J."/>
            <person name="Bruns T."/>
            <person name="Baldrian P."/>
            <person name="Vilgalys R."/>
            <person name="Henrissat B."/>
            <person name="Grigoriev I.V."/>
            <person name="Hibbett D."/>
            <person name="Nagy L.G."/>
            <person name="Martin F.M."/>
        </authorList>
    </citation>
    <scope>NUCLEOTIDE SEQUENCE</scope>
    <source>
        <strain evidence="1">UH-Tt-Lm1</strain>
    </source>
</reference>
<name>A0A9P6HWZ2_9AGAM</name>
<evidence type="ECO:0000313" key="1">
    <source>
        <dbReference type="EMBL" id="KAF9793091.1"/>
    </source>
</evidence>